<evidence type="ECO:0000313" key="2">
    <source>
        <dbReference type="Proteomes" id="UP001054945"/>
    </source>
</evidence>
<organism evidence="1 2">
    <name type="scientific">Caerostris extrusa</name>
    <name type="common">Bark spider</name>
    <name type="synonym">Caerostris bankana</name>
    <dbReference type="NCBI Taxonomy" id="172846"/>
    <lineage>
        <taxon>Eukaryota</taxon>
        <taxon>Metazoa</taxon>
        <taxon>Ecdysozoa</taxon>
        <taxon>Arthropoda</taxon>
        <taxon>Chelicerata</taxon>
        <taxon>Arachnida</taxon>
        <taxon>Araneae</taxon>
        <taxon>Araneomorphae</taxon>
        <taxon>Entelegynae</taxon>
        <taxon>Araneoidea</taxon>
        <taxon>Araneidae</taxon>
        <taxon>Caerostris</taxon>
    </lineage>
</organism>
<dbReference type="Proteomes" id="UP001054945">
    <property type="component" value="Unassembled WGS sequence"/>
</dbReference>
<accession>A0AAV4XH91</accession>
<proteinExistence type="predicted"/>
<protein>
    <submittedName>
        <fullName evidence="1">Uncharacterized protein</fullName>
    </submittedName>
</protein>
<comment type="caution">
    <text evidence="1">The sequence shown here is derived from an EMBL/GenBank/DDBJ whole genome shotgun (WGS) entry which is preliminary data.</text>
</comment>
<dbReference type="EMBL" id="BPLR01000398">
    <property type="protein sequence ID" value="GIY94507.1"/>
    <property type="molecule type" value="Genomic_DNA"/>
</dbReference>
<sequence length="88" mass="9767">MLLEPDAVTYERISHSLDTPASDRESTSLCTQRSTRTLARPMLNSDMRAVLRISPSSLLSGVLAITSIIPRICNVLNKLNTRILTTLR</sequence>
<keyword evidence="2" id="KW-1185">Reference proteome</keyword>
<evidence type="ECO:0000313" key="1">
    <source>
        <dbReference type="EMBL" id="GIY94507.1"/>
    </source>
</evidence>
<reference evidence="1 2" key="1">
    <citation type="submission" date="2021-06" db="EMBL/GenBank/DDBJ databases">
        <title>Caerostris extrusa draft genome.</title>
        <authorList>
            <person name="Kono N."/>
            <person name="Arakawa K."/>
        </authorList>
    </citation>
    <scope>NUCLEOTIDE SEQUENCE [LARGE SCALE GENOMIC DNA]</scope>
</reference>
<dbReference type="AlphaFoldDB" id="A0AAV4XH91"/>
<gene>
    <name evidence="1" type="ORF">CEXT_663111</name>
</gene>
<name>A0AAV4XH91_CAEEX</name>